<organism evidence="6 7">
    <name type="scientific">Anaerotignum lactatifermentans</name>
    <dbReference type="NCBI Taxonomy" id="160404"/>
    <lineage>
        <taxon>Bacteria</taxon>
        <taxon>Bacillati</taxon>
        <taxon>Bacillota</taxon>
        <taxon>Clostridia</taxon>
        <taxon>Lachnospirales</taxon>
        <taxon>Anaerotignaceae</taxon>
        <taxon>Anaerotignum</taxon>
    </lineage>
</organism>
<keyword evidence="2" id="KW-0479">Metal-binding</keyword>
<protein>
    <submittedName>
        <fullName evidence="6">Amidohydrolase family protein</fullName>
    </submittedName>
</protein>
<dbReference type="Proteomes" id="UP000729290">
    <property type="component" value="Unassembled WGS sequence"/>
</dbReference>
<gene>
    <name evidence="6" type="ORF">H9X83_12600</name>
</gene>
<evidence type="ECO:0000313" key="7">
    <source>
        <dbReference type="Proteomes" id="UP000729290"/>
    </source>
</evidence>
<comment type="caution">
    <text evidence="6">The sequence shown here is derived from an EMBL/GenBank/DDBJ whole genome shotgun (WGS) entry which is preliminary data.</text>
</comment>
<dbReference type="EMBL" id="JACSNV010000033">
    <property type="protein sequence ID" value="MBM6878966.1"/>
    <property type="molecule type" value="Genomic_DNA"/>
</dbReference>
<keyword evidence="3" id="KW-0378">Hydrolase</keyword>
<dbReference type="InterPro" id="IPR006680">
    <property type="entry name" value="Amidohydro-rel"/>
</dbReference>
<keyword evidence="4" id="KW-0862">Zinc</keyword>
<name>A0ABS2GBU5_9FIRM</name>
<proteinExistence type="predicted"/>
<sequence length="423" mass="47849">MKNFVLKGDLCWSRDPQHLESRKNGYLVCENGVSAGVYETLPEKYSAYPLLDYAGKLILPGFTDLHAHAPQYRYRALGMDLELLEWLDTHTFPQEALYQDTAHARKNYARFVEEMRKGPNTRGCIFGTIHRESTEILMELLEESGLAAMVGKVNMDRHSPDILREGTEESAEETIRWIQEVQGKYPHVTPILTPRFLPSCTDALLEKLGKIQKKFHIPVQSHLSENRSEVAWVQELFPQSKNYGDAYDHFGLFGGENCPTIMAHCVLSDDAEIALMKERGVFIAHCPESNTNLASGIAPVRRYLSEEIPMGLGSDIAGGTRCSLFYAMAEAIRVSKLRWRLVDDRLAPLTIPEAFYLATKGGGAFFGKVGSFEEGYLLDAFVLDDSRYDNIGEYTIAERLERAIYLSEDNEVCHKFVEGRQLF</sequence>
<dbReference type="Pfam" id="PF01979">
    <property type="entry name" value="Amidohydro_1"/>
    <property type="match status" value="1"/>
</dbReference>
<reference evidence="6 7" key="1">
    <citation type="journal article" date="2021" name="Sci. Rep.">
        <title>The distribution of antibiotic resistance genes in chicken gut microbiota commensals.</title>
        <authorList>
            <person name="Juricova H."/>
            <person name="Matiasovicova J."/>
            <person name="Kubasova T."/>
            <person name="Cejkova D."/>
            <person name="Rychlik I."/>
        </authorList>
    </citation>
    <scope>NUCLEOTIDE SEQUENCE [LARGE SCALE GENOMIC DNA]</scope>
    <source>
        <strain evidence="6 7">An431b</strain>
    </source>
</reference>
<accession>A0ABS2GBU5</accession>
<evidence type="ECO:0000259" key="5">
    <source>
        <dbReference type="Pfam" id="PF01979"/>
    </source>
</evidence>
<keyword evidence="7" id="KW-1185">Reference proteome</keyword>
<evidence type="ECO:0000313" key="6">
    <source>
        <dbReference type="EMBL" id="MBM6878966.1"/>
    </source>
</evidence>
<comment type="cofactor">
    <cofactor evidence="1">
        <name>Zn(2+)</name>
        <dbReference type="ChEBI" id="CHEBI:29105"/>
    </cofactor>
</comment>
<dbReference type="Gene3D" id="3.20.20.140">
    <property type="entry name" value="Metal-dependent hydrolases"/>
    <property type="match status" value="1"/>
</dbReference>
<evidence type="ECO:0000256" key="4">
    <source>
        <dbReference type="ARBA" id="ARBA00022833"/>
    </source>
</evidence>
<dbReference type="PANTHER" id="PTHR11271:SF6">
    <property type="entry name" value="GUANINE DEAMINASE"/>
    <property type="match status" value="1"/>
</dbReference>
<dbReference type="SUPFAM" id="SSF51338">
    <property type="entry name" value="Composite domain of metallo-dependent hydrolases"/>
    <property type="match status" value="1"/>
</dbReference>
<dbReference type="InterPro" id="IPR032466">
    <property type="entry name" value="Metal_Hydrolase"/>
</dbReference>
<feature type="domain" description="Amidohydrolase-related" evidence="5">
    <location>
        <begin position="58"/>
        <end position="421"/>
    </location>
</feature>
<dbReference type="Gene3D" id="2.30.40.10">
    <property type="entry name" value="Urease, subunit C, domain 1"/>
    <property type="match status" value="1"/>
</dbReference>
<dbReference type="RefSeq" id="WP_205134600.1">
    <property type="nucleotide sequence ID" value="NZ_JACSNT010000031.1"/>
</dbReference>
<dbReference type="InterPro" id="IPR051607">
    <property type="entry name" value="Metallo-dep_hydrolases"/>
</dbReference>
<evidence type="ECO:0000256" key="2">
    <source>
        <dbReference type="ARBA" id="ARBA00022723"/>
    </source>
</evidence>
<dbReference type="InterPro" id="IPR011059">
    <property type="entry name" value="Metal-dep_hydrolase_composite"/>
</dbReference>
<dbReference type="SUPFAM" id="SSF51556">
    <property type="entry name" value="Metallo-dependent hydrolases"/>
    <property type="match status" value="1"/>
</dbReference>
<dbReference type="PANTHER" id="PTHR11271">
    <property type="entry name" value="GUANINE DEAMINASE"/>
    <property type="match status" value="1"/>
</dbReference>
<evidence type="ECO:0000256" key="3">
    <source>
        <dbReference type="ARBA" id="ARBA00022801"/>
    </source>
</evidence>
<evidence type="ECO:0000256" key="1">
    <source>
        <dbReference type="ARBA" id="ARBA00001947"/>
    </source>
</evidence>